<dbReference type="Pfam" id="PF12973">
    <property type="entry name" value="Cupin_7"/>
    <property type="match status" value="1"/>
</dbReference>
<dbReference type="InterPro" id="IPR025979">
    <property type="entry name" value="ChrR-like_cupin_dom"/>
</dbReference>
<accession>E6QVJ3</accession>
<organism evidence="2">
    <name type="scientific">mine drainage metagenome</name>
    <dbReference type="NCBI Taxonomy" id="410659"/>
    <lineage>
        <taxon>unclassified sequences</taxon>
        <taxon>metagenomes</taxon>
        <taxon>ecological metagenomes</taxon>
    </lineage>
</organism>
<gene>
    <name evidence="2" type="ORF">CARN7_2081</name>
</gene>
<dbReference type="InterPro" id="IPR011051">
    <property type="entry name" value="RmlC_Cupin_sf"/>
</dbReference>
<dbReference type="EMBL" id="CABR01000130">
    <property type="protein sequence ID" value="CBI11266.1"/>
    <property type="molecule type" value="Genomic_DNA"/>
</dbReference>
<comment type="caution">
    <text evidence="2">The sequence shown here is derived from an EMBL/GenBank/DDBJ whole genome shotgun (WGS) entry which is preliminary data.</text>
</comment>
<protein>
    <recommendedName>
        <fullName evidence="1">ChrR-like cupin domain-containing protein</fullName>
    </recommendedName>
</protein>
<sequence length="121" mass="13374">MYSPLALNLAEISTNPDSLTWEAHDSIGRKGTRIHRLFQSEKLGQQVALVHCAPGSYAQSHFHEGHESFYVLEGCFEDESGRYGKGQLVVYPPGSQHSWSCPEGALIYVVWGGPVSARNKN</sequence>
<evidence type="ECO:0000313" key="2">
    <source>
        <dbReference type="EMBL" id="CBI11266.1"/>
    </source>
</evidence>
<dbReference type="Gene3D" id="2.60.120.10">
    <property type="entry name" value="Jelly Rolls"/>
    <property type="match status" value="1"/>
</dbReference>
<dbReference type="InterPro" id="IPR014710">
    <property type="entry name" value="RmlC-like_jellyroll"/>
</dbReference>
<proteinExistence type="predicted"/>
<evidence type="ECO:0000259" key="1">
    <source>
        <dbReference type="Pfam" id="PF12973"/>
    </source>
</evidence>
<feature type="domain" description="ChrR-like cupin" evidence="1">
    <location>
        <begin position="11"/>
        <end position="114"/>
    </location>
</feature>
<dbReference type="SUPFAM" id="SSF51182">
    <property type="entry name" value="RmlC-like cupins"/>
    <property type="match status" value="1"/>
</dbReference>
<name>E6QVJ3_9ZZZZ</name>
<dbReference type="AlphaFoldDB" id="E6QVJ3"/>
<reference evidence="2" key="1">
    <citation type="submission" date="2009-10" db="EMBL/GenBank/DDBJ databases">
        <title>Diversity of trophic interactions inside an arsenic-rich microbial ecosystem.</title>
        <authorList>
            <person name="Bertin P.N."/>
            <person name="Heinrich-Salmeron A."/>
            <person name="Pelletier E."/>
            <person name="Goulhen-Chollet F."/>
            <person name="Arsene-Ploetze F."/>
            <person name="Gallien S."/>
            <person name="Calteau A."/>
            <person name="Vallenet D."/>
            <person name="Casiot C."/>
            <person name="Chane-Woon-Ming B."/>
            <person name="Giloteaux L."/>
            <person name="Barakat M."/>
            <person name="Bonnefoy V."/>
            <person name="Bruneel O."/>
            <person name="Chandler M."/>
            <person name="Cleiss J."/>
            <person name="Duran R."/>
            <person name="Elbaz-Poulichet F."/>
            <person name="Fonknechten N."/>
            <person name="Lauga B."/>
            <person name="Mornico D."/>
            <person name="Ortet P."/>
            <person name="Schaeffer C."/>
            <person name="Siguier P."/>
            <person name="Alexander Thil Smith A."/>
            <person name="Van Dorsselaer A."/>
            <person name="Weissenbach J."/>
            <person name="Medigue C."/>
            <person name="Le Paslier D."/>
        </authorList>
    </citation>
    <scope>NUCLEOTIDE SEQUENCE</scope>
</reference>